<dbReference type="InterPro" id="IPR009057">
    <property type="entry name" value="Homeodomain-like_sf"/>
</dbReference>
<dbReference type="STRING" id="1123291.SAMN04490355_1007103"/>
<dbReference type="SUPFAM" id="SSF46689">
    <property type="entry name" value="Homeodomain-like"/>
    <property type="match status" value="2"/>
</dbReference>
<reference evidence="6" key="1">
    <citation type="submission" date="2016-10" db="EMBL/GenBank/DDBJ databases">
        <authorList>
            <person name="Varghese N."/>
            <person name="Submissions S."/>
        </authorList>
    </citation>
    <scope>NUCLEOTIDE SEQUENCE [LARGE SCALE GENOMIC DNA]</scope>
    <source>
        <strain evidence="6">DSM 13327</strain>
    </source>
</reference>
<dbReference type="Pfam" id="PF12833">
    <property type="entry name" value="HTH_18"/>
    <property type="match status" value="1"/>
</dbReference>
<dbReference type="EMBL" id="FOTS01000007">
    <property type="protein sequence ID" value="SFL51520.1"/>
    <property type="molecule type" value="Genomic_DNA"/>
</dbReference>
<sequence>MLVQEHIRQIDTKFFLCTHLPIRTFDFNGNLIYSAGYNREMEDFFEHHDIFEQVRQKLVTKTENCIITISCLESISFTACWVCSKNINWGFHILGPYTTLEAVNPFDIVYKPAYCIPYLITLLGTIAADSAYLKQKIKKFNDMPYSTYVKKSIDYLNARYHETIKLSDIAAHLNISKYYLCSLFKKETGKNFSQYLNEIRIEKSKELLLKKNLSVLDIALSVGFNNQNYYNVMFKKFMKHTPLEFRNHRQTS</sequence>
<dbReference type="OrthoDB" id="1677563at2"/>
<gene>
    <name evidence="5" type="ORF">SAMN04490355_1007103</name>
</gene>
<evidence type="ECO:0000256" key="3">
    <source>
        <dbReference type="ARBA" id="ARBA00023163"/>
    </source>
</evidence>
<keyword evidence="1" id="KW-0805">Transcription regulation</keyword>
<dbReference type="InterPro" id="IPR018062">
    <property type="entry name" value="HTH_AraC-typ_CS"/>
</dbReference>
<evidence type="ECO:0000313" key="5">
    <source>
        <dbReference type="EMBL" id="SFL51520.1"/>
    </source>
</evidence>
<proteinExistence type="predicted"/>
<dbReference type="PANTHER" id="PTHR43280">
    <property type="entry name" value="ARAC-FAMILY TRANSCRIPTIONAL REGULATOR"/>
    <property type="match status" value="1"/>
</dbReference>
<dbReference type="AlphaFoldDB" id="A0A1I4IB01"/>
<accession>A0A1I4IB01</accession>
<keyword evidence="6" id="KW-1185">Reference proteome</keyword>
<name>A0A1I4IB01_9FIRM</name>
<dbReference type="PROSITE" id="PS00041">
    <property type="entry name" value="HTH_ARAC_FAMILY_1"/>
    <property type="match status" value="1"/>
</dbReference>
<organism evidence="5 6">
    <name type="scientific">Pelosinus propionicus DSM 13327</name>
    <dbReference type="NCBI Taxonomy" id="1123291"/>
    <lineage>
        <taxon>Bacteria</taxon>
        <taxon>Bacillati</taxon>
        <taxon>Bacillota</taxon>
        <taxon>Negativicutes</taxon>
        <taxon>Selenomonadales</taxon>
        <taxon>Sporomusaceae</taxon>
        <taxon>Pelosinus</taxon>
    </lineage>
</organism>
<dbReference type="SMART" id="SM00342">
    <property type="entry name" value="HTH_ARAC"/>
    <property type="match status" value="1"/>
</dbReference>
<dbReference type="Proteomes" id="UP000199520">
    <property type="component" value="Unassembled WGS sequence"/>
</dbReference>
<dbReference type="GO" id="GO:0003700">
    <property type="term" value="F:DNA-binding transcription factor activity"/>
    <property type="evidence" value="ECO:0007669"/>
    <property type="project" value="InterPro"/>
</dbReference>
<keyword evidence="3" id="KW-0804">Transcription</keyword>
<evidence type="ECO:0000256" key="2">
    <source>
        <dbReference type="ARBA" id="ARBA00023125"/>
    </source>
</evidence>
<dbReference type="GO" id="GO:0043565">
    <property type="term" value="F:sequence-specific DNA binding"/>
    <property type="evidence" value="ECO:0007669"/>
    <property type="project" value="InterPro"/>
</dbReference>
<protein>
    <submittedName>
        <fullName evidence="5">Helix-turn-helix domain-containing protein</fullName>
    </submittedName>
</protein>
<dbReference type="Gene3D" id="1.10.10.60">
    <property type="entry name" value="Homeodomain-like"/>
    <property type="match status" value="2"/>
</dbReference>
<evidence type="ECO:0000256" key="1">
    <source>
        <dbReference type="ARBA" id="ARBA00023015"/>
    </source>
</evidence>
<dbReference type="RefSeq" id="WP_090933686.1">
    <property type="nucleotide sequence ID" value="NZ_FOTS01000007.1"/>
</dbReference>
<evidence type="ECO:0000313" key="6">
    <source>
        <dbReference type="Proteomes" id="UP000199520"/>
    </source>
</evidence>
<dbReference type="PROSITE" id="PS01124">
    <property type="entry name" value="HTH_ARAC_FAMILY_2"/>
    <property type="match status" value="1"/>
</dbReference>
<dbReference type="InterPro" id="IPR018060">
    <property type="entry name" value="HTH_AraC"/>
</dbReference>
<dbReference type="PANTHER" id="PTHR43280:SF28">
    <property type="entry name" value="HTH-TYPE TRANSCRIPTIONAL ACTIVATOR RHAS"/>
    <property type="match status" value="1"/>
</dbReference>
<keyword evidence="2" id="KW-0238">DNA-binding</keyword>
<feature type="domain" description="HTH araC/xylS-type" evidence="4">
    <location>
        <begin position="150"/>
        <end position="248"/>
    </location>
</feature>
<evidence type="ECO:0000259" key="4">
    <source>
        <dbReference type="PROSITE" id="PS01124"/>
    </source>
</evidence>